<dbReference type="EC" id="2.8.3.17" evidence="2"/>
<dbReference type="InterPro" id="IPR044855">
    <property type="entry name" value="CoA-Trfase_III_dom3_sf"/>
</dbReference>
<reference evidence="2 3" key="1">
    <citation type="submission" date="2018-10" db="EMBL/GenBank/DDBJ databases">
        <authorList>
            <person name="Criscuolo A."/>
        </authorList>
    </citation>
    <scope>NUCLEOTIDE SEQUENCE [LARGE SCALE GENOMIC DNA]</scope>
    <source>
        <strain evidence="2">DnA1</strain>
    </source>
</reference>
<keyword evidence="3" id="KW-1185">Reference proteome</keyword>
<dbReference type="Gene3D" id="3.30.1540.10">
    <property type="entry name" value="formyl-coa transferase, domain 3"/>
    <property type="match status" value="1"/>
</dbReference>
<protein>
    <submittedName>
        <fullName evidence="2">E-cinnamoyl-CoA:R-phenyllactate CoA transferase</fullName>
        <ecNumber evidence="2">2.8.3.17</ecNumber>
    </submittedName>
</protein>
<dbReference type="PANTHER" id="PTHR48207">
    <property type="entry name" value="SUCCINATE--HYDROXYMETHYLGLUTARATE COA-TRANSFERASE"/>
    <property type="match status" value="1"/>
</dbReference>
<keyword evidence="1 2" id="KW-0808">Transferase</keyword>
<dbReference type="Pfam" id="PF02515">
    <property type="entry name" value="CoA_transf_3"/>
    <property type="match status" value="1"/>
</dbReference>
<evidence type="ECO:0000256" key="1">
    <source>
        <dbReference type="ARBA" id="ARBA00022679"/>
    </source>
</evidence>
<accession>A0A3P4B7E5</accession>
<sequence length="390" mass="41341">MDQLTEGKLPLHGVKVIELCAVAAGPFCGMLLGDMGADVLKIEPPSGDTLRQWPPITDGFSENFASLNRNKRSVVLDLKRPEDRDLARALMLEADVVVENNRPGVMDRLGLGAASFAEQRPDLIFCSISAYGQTGPRASEGGFDLTIQAAAGVMSVTGERDGQPVKCGVPISDFASGLYAAFAIACALVRARAGEGGAHVDVPMFGCTLGIAALQTSEFFGTGKSPVKLGSAHPRNAPYQAYRAADGWFAIAAGNQKLWLAVCQAVGRPELAADPRFLDTSSRAGNQEALKEILEAVFLHHGVDHWIGVFNRAGVPHARINDYAAALADPQSVHMGWVQELALPNGCVTQTFASPLRFDGAGFPVRSGPPEHGQHTDEVRADFARKGAAS</sequence>
<gene>
    <name evidence="2" type="primary">fldA_2</name>
    <name evidence="2" type="ORF">PIGHUM_03704</name>
</gene>
<dbReference type="InterPro" id="IPR003673">
    <property type="entry name" value="CoA-Trfase_fam_III"/>
</dbReference>
<dbReference type="InterPro" id="IPR050483">
    <property type="entry name" value="CoA-transferase_III_domain"/>
</dbReference>
<dbReference type="RefSeq" id="WP_124081218.1">
    <property type="nucleotide sequence ID" value="NZ_UWPJ01000028.1"/>
</dbReference>
<dbReference type="AlphaFoldDB" id="A0A3P4B7E5"/>
<dbReference type="OrthoDB" id="5294844at2"/>
<dbReference type="PANTHER" id="PTHR48207:SF3">
    <property type="entry name" value="SUCCINATE--HYDROXYMETHYLGLUTARATE COA-TRANSFERASE"/>
    <property type="match status" value="1"/>
</dbReference>
<dbReference type="GO" id="GO:0043785">
    <property type="term" value="F:cinnamoyl-CoA:phenyllactate CoA-transferase activity"/>
    <property type="evidence" value="ECO:0007669"/>
    <property type="project" value="UniProtKB-EC"/>
</dbReference>
<evidence type="ECO:0000313" key="3">
    <source>
        <dbReference type="Proteomes" id="UP000277294"/>
    </source>
</evidence>
<dbReference type="SUPFAM" id="SSF89796">
    <property type="entry name" value="CoA-transferase family III (CaiB/BaiF)"/>
    <property type="match status" value="1"/>
</dbReference>
<name>A0A3P4B7E5_9BURK</name>
<proteinExistence type="predicted"/>
<organism evidence="2 3">
    <name type="scientific">Pigmentiphaga humi</name>
    <dbReference type="NCBI Taxonomy" id="2478468"/>
    <lineage>
        <taxon>Bacteria</taxon>
        <taxon>Pseudomonadati</taxon>
        <taxon>Pseudomonadota</taxon>
        <taxon>Betaproteobacteria</taxon>
        <taxon>Burkholderiales</taxon>
        <taxon>Alcaligenaceae</taxon>
        <taxon>Pigmentiphaga</taxon>
    </lineage>
</organism>
<evidence type="ECO:0000313" key="2">
    <source>
        <dbReference type="EMBL" id="VCU71618.1"/>
    </source>
</evidence>
<dbReference type="Gene3D" id="3.40.50.10540">
    <property type="entry name" value="Crotonobetainyl-coa:carnitine coa-transferase, domain 1"/>
    <property type="match status" value="1"/>
</dbReference>
<dbReference type="EMBL" id="UWPJ01000028">
    <property type="protein sequence ID" value="VCU71618.1"/>
    <property type="molecule type" value="Genomic_DNA"/>
</dbReference>
<dbReference type="InterPro" id="IPR023606">
    <property type="entry name" value="CoA-Trfase_III_dom_1_sf"/>
</dbReference>
<dbReference type="Proteomes" id="UP000277294">
    <property type="component" value="Unassembled WGS sequence"/>
</dbReference>